<keyword evidence="3" id="KW-0378">Hydrolase</keyword>
<sequence>MIRVLFVCLGNICRSPMAEAIFRHKVKERHLEEHILVDSAGTGDWHIGKPPHEGTQKILNLHSVSFEGMTARQVTDSDFGSFDYIVCMDNSNERNVRNLPGAEQANILKFMDLLPDELHREVPDPYYTGNFDEVHRLIDLGSEVLLDRITTEKLK</sequence>
<keyword evidence="4" id="KW-0904">Protein phosphatase</keyword>
<dbReference type="InterPro" id="IPR017867">
    <property type="entry name" value="Tyr_phospatase_low_mol_wt"/>
</dbReference>
<dbReference type="PANTHER" id="PTHR11717">
    <property type="entry name" value="LOW MOLECULAR WEIGHT PROTEIN TYROSINE PHOSPHATASE"/>
    <property type="match status" value="1"/>
</dbReference>
<dbReference type="CDD" id="cd16343">
    <property type="entry name" value="LMWPTP"/>
    <property type="match status" value="1"/>
</dbReference>
<comment type="catalytic activity">
    <reaction evidence="5">
        <text>O-phospho-L-tyrosyl-[protein] + H2O = L-tyrosyl-[protein] + phosphate</text>
        <dbReference type="Rhea" id="RHEA:10684"/>
        <dbReference type="Rhea" id="RHEA-COMP:10136"/>
        <dbReference type="Rhea" id="RHEA-COMP:20101"/>
        <dbReference type="ChEBI" id="CHEBI:15377"/>
        <dbReference type="ChEBI" id="CHEBI:43474"/>
        <dbReference type="ChEBI" id="CHEBI:46858"/>
        <dbReference type="ChEBI" id="CHEBI:61978"/>
        <dbReference type="EC" id="3.1.3.48"/>
    </reaction>
</comment>
<feature type="active site" description="Nucleophile" evidence="6">
    <location>
        <position position="8"/>
    </location>
</feature>
<feature type="active site" description="Proton donor" evidence="6">
    <location>
        <position position="124"/>
    </location>
</feature>
<evidence type="ECO:0000256" key="6">
    <source>
        <dbReference type="PIRSR" id="PIRSR617867-1"/>
    </source>
</evidence>
<dbReference type="InterPro" id="IPR050438">
    <property type="entry name" value="LMW_PTPase"/>
</dbReference>
<dbReference type="EC" id="3.1.3.48" evidence="2"/>
<evidence type="ECO:0000256" key="1">
    <source>
        <dbReference type="ARBA" id="ARBA00011063"/>
    </source>
</evidence>
<dbReference type="GO" id="GO:0004725">
    <property type="term" value="F:protein tyrosine phosphatase activity"/>
    <property type="evidence" value="ECO:0007669"/>
    <property type="project" value="UniProtKB-EC"/>
</dbReference>
<evidence type="ECO:0000313" key="9">
    <source>
        <dbReference type="Proteomes" id="UP001220962"/>
    </source>
</evidence>
<evidence type="ECO:0000259" key="7">
    <source>
        <dbReference type="SMART" id="SM00226"/>
    </source>
</evidence>
<dbReference type="AlphaFoldDB" id="A0AAX3MTY6"/>
<feature type="active site" evidence="6">
    <location>
        <position position="14"/>
    </location>
</feature>
<evidence type="ECO:0000256" key="5">
    <source>
        <dbReference type="ARBA" id="ARBA00051722"/>
    </source>
</evidence>
<dbReference type="Proteomes" id="UP001220962">
    <property type="component" value="Chromosome"/>
</dbReference>
<accession>A0AAX3MTY6</accession>
<name>A0AAX3MTY6_9BACL</name>
<evidence type="ECO:0000256" key="2">
    <source>
        <dbReference type="ARBA" id="ARBA00013064"/>
    </source>
</evidence>
<organism evidence="8 9">
    <name type="scientific">Paenibacillus urinalis</name>
    <dbReference type="NCBI Taxonomy" id="521520"/>
    <lineage>
        <taxon>Bacteria</taxon>
        <taxon>Bacillati</taxon>
        <taxon>Bacillota</taxon>
        <taxon>Bacilli</taxon>
        <taxon>Bacillales</taxon>
        <taxon>Paenibacillaceae</taxon>
        <taxon>Paenibacillus</taxon>
    </lineage>
</organism>
<dbReference type="Pfam" id="PF01451">
    <property type="entry name" value="LMWPc"/>
    <property type="match status" value="1"/>
</dbReference>
<dbReference type="FunFam" id="3.40.50.2300:FF:000113">
    <property type="entry name" value="Low molecular weight protein-tyrosine-phosphatase"/>
    <property type="match status" value="1"/>
</dbReference>
<dbReference type="SMART" id="SM00226">
    <property type="entry name" value="LMWPc"/>
    <property type="match status" value="1"/>
</dbReference>
<dbReference type="PRINTS" id="PR00719">
    <property type="entry name" value="LMWPTPASE"/>
</dbReference>
<gene>
    <name evidence="8" type="ORF">PUW23_16270</name>
</gene>
<dbReference type="PANTHER" id="PTHR11717:SF7">
    <property type="entry name" value="LOW MOLECULAR WEIGHT PHOSPHOTYROSINE PROTEIN PHOSPHATASE"/>
    <property type="match status" value="1"/>
</dbReference>
<dbReference type="Gene3D" id="3.40.50.2300">
    <property type="match status" value="1"/>
</dbReference>
<protein>
    <recommendedName>
        <fullName evidence="2">protein-tyrosine-phosphatase</fullName>
        <ecNumber evidence="2">3.1.3.48</ecNumber>
    </recommendedName>
</protein>
<dbReference type="InterPro" id="IPR036196">
    <property type="entry name" value="Ptyr_pPase_sf"/>
</dbReference>
<reference evidence="8" key="1">
    <citation type="submission" date="2023-02" db="EMBL/GenBank/DDBJ databases">
        <title>Pathogen: clinical or host-associated sample.</title>
        <authorList>
            <person name="Hergert J."/>
            <person name="Casey R."/>
            <person name="Wagner J."/>
            <person name="Young E.L."/>
            <person name="Oakeson K.F."/>
        </authorList>
    </citation>
    <scope>NUCLEOTIDE SEQUENCE</scope>
    <source>
        <strain evidence="8">2022CK-00830</strain>
    </source>
</reference>
<dbReference type="InterPro" id="IPR023485">
    <property type="entry name" value="Ptyr_pPase"/>
</dbReference>
<dbReference type="EMBL" id="CP118101">
    <property type="protein sequence ID" value="WDH81085.1"/>
    <property type="molecule type" value="Genomic_DNA"/>
</dbReference>
<evidence type="ECO:0000256" key="3">
    <source>
        <dbReference type="ARBA" id="ARBA00022801"/>
    </source>
</evidence>
<evidence type="ECO:0000313" key="8">
    <source>
        <dbReference type="EMBL" id="WDH81085.1"/>
    </source>
</evidence>
<feature type="domain" description="Phosphotyrosine protein phosphatase I" evidence="7">
    <location>
        <begin position="2"/>
        <end position="148"/>
    </location>
</feature>
<dbReference type="RefSeq" id="WP_274358823.1">
    <property type="nucleotide sequence ID" value="NZ_CP118101.1"/>
</dbReference>
<proteinExistence type="inferred from homology"/>
<evidence type="ECO:0000256" key="4">
    <source>
        <dbReference type="ARBA" id="ARBA00022912"/>
    </source>
</evidence>
<dbReference type="SUPFAM" id="SSF52788">
    <property type="entry name" value="Phosphotyrosine protein phosphatases I"/>
    <property type="match status" value="1"/>
</dbReference>
<comment type="similarity">
    <text evidence="1">Belongs to the low molecular weight phosphotyrosine protein phosphatase family.</text>
</comment>